<feature type="chain" id="PRO_5036289342" evidence="1">
    <location>
        <begin position="26"/>
        <end position="183"/>
    </location>
</feature>
<feature type="signal peptide" evidence="1">
    <location>
        <begin position="1"/>
        <end position="25"/>
    </location>
</feature>
<sequence>MAAIVLAMSIPMLALQFLLPLSCHAVNPQSQPDVIDAFKALAAFPYAVAMADTDDSGDLDCMITYRTKFSKQPPRFEYTSSIKGRNKVNRSITYHIKPGPTIDITEFAVDDDYSHVSQAHFLFSDYKDCILMELPIYGKPECVLWTKEKNADNVPAICKQQLEKKCENATISYDEKTCNPVGL</sequence>
<proteinExistence type="predicted"/>
<reference evidence="4" key="2">
    <citation type="submission" date="2019-09" db="EMBL/GenBank/DDBJ databases">
        <title>Organ-specific transcriptomic study of the physiology of the cattle tick, Rhipicephalus microplus.</title>
        <authorList>
            <person name="Tirloni L."/>
            <person name="Braz G."/>
            <person name="Gandara A.C.P."/>
            <person name="Sabadin G.A."/>
            <person name="da Silva R.M."/>
            <person name="Guizzo M.G."/>
            <person name="Machado J.A."/>
            <person name="Costa E.P."/>
            <person name="Gomes H.F."/>
            <person name="Moraes J."/>
            <person name="Mota M.B.S."/>
            <person name="Mesquita R.D."/>
            <person name="Alvarenga P.H."/>
            <person name="Alves F."/>
            <person name="Seixas A."/>
            <person name="da Fonseca R.N."/>
            <person name="Fogaca A."/>
            <person name="Logullo C."/>
            <person name="Tanaka A."/>
            <person name="Daffre S."/>
            <person name="Termignoni C."/>
            <person name="Vaz I.S.Jr."/>
            <person name="Oliveira P.L."/>
            <person name="Ribeiro J.M."/>
        </authorList>
    </citation>
    <scope>NUCLEOTIDE SEQUENCE</scope>
    <source>
        <strain evidence="4">Porto Alegre</strain>
    </source>
</reference>
<dbReference type="Pfam" id="PF02098">
    <property type="entry name" value="His_binding"/>
    <property type="match status" value="1"/>
</dbReference>
<dbReference type="AlphaFoldDB" id="A0A034WTU3"/>
<evidence type="ECO:0000313" key="4">
    <source>
        <dbReference type="EMBL" id="NOV40324.1"/>
    </source>
</evidence>
<dbReference type="EMBL" id="GIKN01003621">
    <property type="protein sequence ID" value="NIE45894.1"/>
    <property type="molecule type" value="Transcribed_RNA"/>
</dbReference>
<dbReference type="GO" id="GO:0030682">
    <property type="term" value="P:symbiont-mediated perturbation of host defenses"/>
    <property type="evidence" value="ECO:0007669"/>
    <property type="project" value="InterPro"/>
</dbReference>
<dbReference type="Gene3D" id="2.40.128.20">
    <property type="match status" value="1"/>
</dbReference>
<evidence type="ECO:0000313" key="3">
    <source>
        <dbReference type="EMBL" id="NIE45894.1"/>
    </source>
</evidence>
<name>A0A034WTU3_RHIMP</name>
<dbReference type="InterPro" id="IPR012674">
    <property type="entry name" value="Calycin"/>
</dbReference>
<reference evidence="3" key="3">
    <citation type="submission" date="2020-03" db="EMBL/GenBank/DDBJ databases">
        <title>A transcriptome and proteome of the tick Rhipicephalus microplus shaped by the genetic composition of its hosts and developmental stage.</title>
        <authorList>
            <person name="Garcia G.R."/>
            <person name="Ribeiro J.M.C."/>
            <person name="Maruyama S.R."/>
            <person name="Gardinasse L.G."/>
            <person name="Nelson K."/>
            <person name="Ferreira B.R."/>
            <person name="Andrade T.G."/>
            <person name="Santos I.K.F.M."/>
        </authorList>
    </citation>
    <scope>NUCLEOTIDE SEQUENCE</scope>
    <source>
        <strain evidence="3">NSGR</strain>
        <tissue evidence="3">Salivary glands</tissue>
    </source>
</reference>
<dbReference type="EMBL" id="GBBR01000086">
    <property type="protein sequence ID" value="JAC58976.1"/>
    <property type="molecule type" value="Transcribed_RNA"/>
</dbReference>
<protein>
    <submittedName>
        <fullName evidence="2 3">Lipocalin 30</fullName>
    </submittedName>
    <submittedName>
        <fullName evidence="4">Putative lipocalin-5 1</fullName>
    </submittedName>
</protein>
<evidence type="ECO:0000313" key="2">
    <source>
        <dbReference type="EMBL" id="JAC58976.1"/>
    </source>
</evidence>
<evidence type="ECO:0000256" key="1">
    <source>
        <dbReference type="SAM" id="SignalP"/>
    </source>
</evidence>
<dbReference type="InterPro" id="IPR002970">
    <property type="entry name" value="Tick_his-bd"/>
</dbReference>
<dbReference type="VEuPathDB" id="VectorBase:LOC119178273"/>
<keyword evidence="1" id="KW-0732">Signal</keyword>
<accession>A0A034WTU3</accession>
<organism evidence="2">
    <name type="scientific">Rhipicephalus microplus</name>
    <name type="common">Cattle tick</name>
    <name type="synonym">Boophilus microplus</name>
    <dbReference type="NCBI Taxonomy" id="6941"/>
    <lineage>
        <taxon>Eukaryota</taxon>
        <taxon>Metazoa</taxon>
        <taxon>Ecdysozoa</taxon>
        <taxon>Arthropoda</taxon>
        <taxon>Chelicerata</taxon>
        <taxon>Arachnida</taxon>
        <taxon>Acari</taxon>
        <taxon>Parasitiformes</taxon>
        <taxon>Ixodida</taxon>
        <taxon>Ixodoidea</taxon>
        <taxon>Ixodidae</taxon>
        <taxon>Rhipicephalinae</taxon>
        <taxon>Rhipicephalus</taxon>
        <taxon>Boophilus</taxon>
    </lineage>
</organism>
<dbReference type="EMBL" id="GHWJ01007587">
    <property type="protein sequence ID" value="NOV40324.1"/>
    <property type="molecule type" value="Transcribed_RNA"/>
</dbReference>
<dbReference type="GO" id="GO:0043176">
    <property type="term" value="F:amine binding"/>
    <property type="evidence" value="ECO:0007669"/>
    <property type="project" value="InterPro"/>
</dbReference>
<dbReference type="SMR" id="A0A034WTU3"/>
<reference evidence="2" key="1">
    <citation type="journal article" date="2014" name="PLoS ONE">
        <title>Proteomic Analysis of Cattle Tick Rhipicephalus (Boophilus) microplus Saliva: A Comparison between Partially and Fully Engorged Females.</title>
        <authorList>
            <person name="Tirloni L."/>
            <person name="Reck J."/>
            <person name="Terra R.M."/>
            <person name="Martins J.R."/>
            <person name="Mulenga A."/>
            <person name="Sherman N.E."/>
            <person name="Fox J.W."/>
            <person name="Yates J.R.III."/>
            <person name="Termignoni C."/>
            <person name="Pinto A.F."/>
            <person name="da Silva Vaz I.Jr."/>
        </authorList>
    </citation>
    <scope>NUCLEOTIDE SEQUENCE</scope>
</reference>
<dbReference type="OrthoDB" id="10394219at2759"/>